<protein>
    <submittedName>
        <fullName evidence="1">Uncharacterized protein</fullName>
    </submittedName>
</protein>
<name>A0A0B2UXU8_TOXCA</name>
<accession>A0A0B2UXU8</accession>
<gene>
    <name evidence="1" type="ORF">Tcan_03736</name>
</gene>
<sequence length="80" mass="8940">MRRIEFSSDAGKGLAKRGRRAAFEVAHSVYASVILVIVQERRALSEERSVEVAVEELKSVARLNLHCVSKQTTQLPAYIN</sequence>
<dbReference type="AlphaFoldDB" id="A0A0B2UXU8"/>
<evidence type="ECO:0000313" key="2">
    <source>
        <dbReference type="Proteomes" id="UP000031036"/>
    </source>
</evidence>
<organism evidence="1 2">
    <name type="scientific">Toxocara canis</name>
    <name type="common">Canine roundworm</name>
    <dbReference type="NCBI Taxonomy" id="6265"/>
    <lineage>
        <taxon>Eukaryota</taxon>
        <taxon>Metazoa</taxon>
        <taxon>Ecdysozoa</taxon>
        <taxon>Nematoda</taxon>
        <taxon>Chromadorea</taxon>
        <taxon>Rhabditida</taxon>
        <taxon>Spirurina</taxon>
        <taxon>Ascaridomorpha</taxon>
        <taxon>Ascaridoidea</taxon>
        <taxon>Toxocaridae</taxon>
        <taxon>Toxocara</taxon>
    </lineage>
</organism>
<dbReference type="EMBL" id="JPKZ01002935">
    <property type="protein sequence ID" value="KHN74273.1"/>
    <property type="molecule type" value="Genomic_DNA"/>
</dbReference>
<dbReference type="Proteomes" id="UP000031036">
    <property type="component" value="Unassembled WGS sequence"/>
</dbReference>
<evidence type="ECO:0000313" key="1">
    <source>
        <dbReference type="EMBL" id="KHN74273.1"/>
    </source>
</evidence>
<keyword evidence="2" id="KW-1185">Reference proteome</keyword>
<comment type="caution">
    <text evidence="1">The sequence shown here is derived from an EMBL/GenBank/DDBJ whole genome shotgun (WGS) entry which is preliminary data.</text>
</comment>
<reference evidence="1 2" key="1">
    <citation type="submission" date="2014-11" db="EMBL/GenBank/DDBJ databases">
        <title>Genetic blueprint of the zoonotic pathogen Toxocara canis.</title>
        <authorList>
            <person name="Zhu X.-Q."/>
            <person name="Korhonen P.K."/>
            <person name="Cai H."/>
            <person name="Young N.D."/>
            <person name="Nejsum P."/>
            <person name="von Samson-Himmelstjerna G."/>
            <person name="Boag P.R."/>
            <person name="Tan P."/>
            <person name="Li Q."/>
            <person name="Min J."/>
            <person name="Yang Y."/>
            <person name="Wang X."/>
            <person name="Fang X."/>
            <person name="Hall R.S."/>
            <person name="Hofmann A."/>
            <person name="Sternberg P.W."/>
            <person name="Jex A.R."/>
            <person name="Gasser R.B."/>
        </authorList>
    </citation>
    <scope>NUCLEOTIDE SEQUENCE [LARGE SCALE GENOMIC DNA]</scope>
    <source>
        <strain evidence="1">PN_DK_2014</strain>
    </source>
</reference>
<proteinExistence type="predicted"/>